<dbReference type="PANTHER" id="PTHR13183">
    <property type="entry name" value="AXONEMAL INNER ARM DYNEIN LIGHT CHAIN 28"/>
    <property type="match status" value="1"/>
</dbReference>
<dbReference type="Pfam" id="PF10211">
    <property type="entry name" value="Ax_dynein_light"/>
    <property type="match status" value="1"/>
</dbReference>
<evidence type="ECO:0000256" key="5">
    <source>
        <dbReference type="SAM" id="Coils"/>
    </source>
</evidence>
<name>A0A3R7KFP0_9STRA</name>
<dbReference type="Proteomes" id="UP000284657">
    <property type="component" value="Unassembled WGS sequence"/>
</dbReference>
<dbReference type="GO" id="GO:0005930">
    <property type="term" value="C:axoneme"/>
    <property type="evidence" value="ECO:0007669"/>
    <property type="project" value="TreeGrafter"/>
</dbReference>
<dbReference type="InterPro" id="IPR019347">
    <property type="entry name" value="Axonemal_dynein_light_chain"/>
</dbReference>
<reference evidence="6 7" key="1">
    <citation type="submission" date="2018-07" db="EMBL/GenBank/DDBJ databases">
        <title>Genome sequencing of oomycete isolates from Chile give support for New Zealand origin for Phytophthora kernoviae and make available the first Nothophytophthora sp. genome.</title>
        <authorList>
            <person name="Studholme D.J."/>
            <person name="Sanfuentes E."/>
            <person name="Panda P."/>
            <person name="Hill R."/>
            <person name="Sambles C."/>
            <person name="Grant M."/>
            <person name="Williams N.M."/>
            <person name="Mcdougal R.L."/>
        </authorList>
    </citation>
    <scope>NUCLEOTIDE SEQUENCE [LARGE SCALE GENOMIC DNA]</scope>
    <source>
        <strain evidence="6">Chile7</strain>
    </source>
</reference>
<evidence type="ECO:0000256" key="1">
    <source>
        <dbReference type="ARBA" id="ARBA00023017"/>
    </source>
</evidence>
<feature type="non-terminal residue" evidence="6">
    <location>
        <position position="211"/>
    </location>
</feature>
<comment type="similarity">
    <text evidence="4">Belongs to the inner dynein arm light chain family.</text>
</comment>
<sequence>MSAVDAKSAALATIDDVVVETDADAQQLELLLEDFYAFMYEKAVLVGPTGTSPSKAKGAGKGKPGAAEYCVRTWQDAQGKWQRMVGMAPASRVNTQRLQETFDQLLEQYQARMHAICPVREKFFLQVFEELIREVACECPERGLMLLRLRDELRLTIEAYQTLYHNSISYGRQKAVQAEAGVGEFEGEIVRLKAEREQLVSKKRELAHKLM</sequence>
<dbReference type="AlphaFoldDB" id="A0A3R7KFP0"/>
<dbReference type="GO" id="GO:0045504">
    <property type="term" value="F:dynein heavy chain binding"/>
    <property type="evidence" value="ECO:0007669"/>
    <property type="project" value="TreeGrafter"/>
</dbReference>
<dbReference type="GO" id="GO:0030286">
    <property type="term" value="C:dynein complex"/>
    <property type="evidence" value="ECO:0007669"/>
    <property type="project" value="UniProtKB-KW"/>
</dbReference>
<evidence type="ECO:0000313" key="6">
    <source>
        <dbReference type="EMBL" id="RLN50588.1"/>
    </source>
</evidence>
<evidence type="ECO:0000256" key="2">
    <source>
        <dbReference type="ARBA" id="ARBA00023054"/>
    </source>
</evidence>
<protein>
    <submittedName>
        <fullName evidence="6">Uncharacterized protein</fullName>
    </submittedName>
</protein>
<dbReference type="PANTHER" id="PTHR13183:SF0">
    <property type="entry name" value="AXONEMAL DYNEIN LIGHT INTERMEDIATE POLYPEPTIDE 1"/>
    <property type="match status" value="1"/>
</dbReference>
<comment type="caution">
    <text evidence="6">The sequence shown here is derived from an EMBL/GenBank/DDBJ whole genome shotgun (WGS) entry which is preliminary data.</text>
</comment>
<keyword evidence="3" id="KW-0505">Motor protein</keyword>
<organism evidence="6 7">
    <name type="scientific">Phytophthora kernoviae</name>
    <dbReference type="NCBI Taxonomy" id="325452"/>
    <lineage>
        <taxon>Eukaryota</taxon>
        <taxon>Sar</taxon>
        <taxon>Stramenopiles</taxon>
        <taxon>Oomycota</taxon>
        <taxon>Peronosporomycetes</taxon>
        <taxon>Peronosporales</taxon>
        <taxon>Peronosporaceae</taxon>
        <taxon>Phytophthora</taxon>
    </lineage>
</organism>
<gene>
    <name evidence="6" type="ORF">BBJ29_009793</name>
</gene>
<proteinExistence type="inferred from homology"/>
<dbReference type="EMBL" id="MBAD02002000">
    <property type="protein sequence ID" value="RLN50588.1"/>
    <property type="molecule type" value="Genomic_DNA"/>
</dbReference>
<feature type="coiled-coil region" evidence="5">
    <location>
        <begin position="182"/>
        <end position="209"/>
    </location>
</feature>
<keyword evidence="2 5" id="KW-0175">Coiled coil</keyword>
<accession>A0A3R7KFP0</accession>
<evidence type="ECO:0000256" key="4">
    <source>
        <dbReference type="ARBA" id="ARBA00038114"/>
    </source>
</evidence>
<keyword evidence="1" id="KW-0243">Dynein</keyword>
<evidence type="ECO:0000256" key="3">
    <source>
        <dbReference type="ARBA" id="ARBA00023175"/>
    </source>
</evidence>
<evidence type="ECO:0000313" key="7">
    <source>
        <dbReference type="Proteomes" id="UP000284657"/>
    </source>
</evidence>